<dbReference type="Gene3D" id="3.20.20.80">
    <property type="entry name" value="Glycosidases"/>
    <property type="match status" value="4"/>
</dbReference>
<evidence type="ECO:0000259" key="1">
    <source>
        <dbReference type="SMART" id="SM00642"/>
    </source>
</evidence>
<protein>
    <submittedName>
        <fullName evidence="2">Malto-oligosyltrehalose synthase</fullName>
    </submittedName>
</protein>
<dbReference type="GO" id="GO:0030980">
    <property type="term" value="P:alpha-glucan catabolic process"/>
    <property type="evidence" value="ECO:0007669"/>
    <property type="project" value="TreeGrafter"/>
</dbReference>
<name>A0A953JBE9_9BACT</name>
<dbReference type="GO" id="GO:0005992">
    <property type="term" value="P:trehalose biosynthetic process"/>
    <property type="evidence" value="ECO:0007669"/>
    <property type="project" value="TreeGrafter"/>
</dbReference>
<dbReference type="SUPFAM" id="SSF51445">
    <property type="entry name" value="(Trans)glycosidases"/>
    <property type="match status" value="1"/>
</dbReference>
<dbReference type="GO" id="GO:0047470">
    <property type="term" value="F:(1,4)-alpha-D-glucan 1-alpha-D-glucosylmutase activity"/>
    <property type="evidence" value="ECO:0007669"/>
    <property type="project" value="TreeGrafter"/>
</dbReference>
<dbReference type="Proteomes" id="UP000705867">
    <property type="component" value="Unassembled WGS sequence"/>
</dbReference>
<dbReference type="InterPro" id="IPR012767">
    <property type="entry name" value="Trehalose_TreY"/>
</dbReference>
<dbReference type="EMBL" id="JAIOIV010000076">
    <property type="protein sequence ID" value="MBZ0156494.1"/>
    <property type="molecule type" value="Genomic_DNA"/>
</dbReference>
<dbReference type="NCBIfam" id="TIGR02401">
    <property type="entry name" value="trehalose_TreY"/>
    <property type="match status" value="1"/>
</dbReference>
<accession>A0A953JBE9</accession>
<evidence type="ECO:0000313" key="2">
    <source>
        <dbReference type="EMBL" id="MBZ0156494.1"/>
    </source>
</evidence>
<comment type="caution">
    <text evidence="2">The sequence shown here is derived from an EMBL/GenBank/DDBJ whole genome shotgun (WGS) entry which is preliminary data.</text>
</comment>
<dbReference type="CDD" id="cd11336">
    <property type="entry name" value="AmyAc_MTSase"/>
    <property type="match status" value="1"/>
</dbReference>
<dbReference type="PANTHER" id="PTHR10357">
    <property type="entry name" value="ALPHA-AMYLASE FAMILY MEMBER"/>
    <property type="match status" value="1"/>
</dbReference>
<dbReference type="InterPro" id="IPR017853">
    <property type="entry name" value="GH"/>
</dbReference>
<feature type="domain" description="Glycosyl hydrolase family 13 catalytic" evidence="1">
    <location>
        <begin position="20"/>
        <end position="841"/>
    </location>
</feature>
<evidence type="ECO:0000313" key="3">
    <source>
        <dbReference type="Proteomes" id="UP000705867"/>
    </source>
</evidence>
<dbReference type="Pfam" id="PF00128">
    <property type="entry name" value="Alpha-amylase"/>
    <property type="match status" value="1"/>
</dbReference>
<organism evidence="2 3">
    <name type="scientific">Candidatus Nitrobium versatile</name>
    <dbReference type="NCBI Taxonomy" id="2884831"/>
    <lineage>
        <taxon>Bacteria</taxon>
        <taxon>Pseudomonadati</taxon>
        <taxon>Nitrospirota</taxon>
        <taxon>Nitrospiria</taxon>
        <taxon>Nitrospirales</taxon>
        <taxon>Nitrospiraceae</taxon>
        <taxon>Candidatus Nitrobium</taxon>
    </lineage>
</organism>
<sequence>MEKQDHEGARIPLSTYRLQFNYRFTFRDAVGIIPYLHDLGISDVYASPYFKAQPGSLHGYDIVDPRELNPEIGSMDDYEEMVRLLQRYGMGQVLDIVPNHMCITSEQNVWWGDVLENGPGSLFAGFFDVDWNPVKKELRNKMLLPFLGDQYGKVLERQDLKLVFETGRFFVLYFEHRFPLAPKSYGMVLEYRIEELKKRLPEEDPHFVEFLSILTALGHLPHFTELENEKVEERYREKEIIKKRLWSLCTESRKVREFIEENVRLFNGVRGEPKSFDLLDALLAEQPYRLSHWRVAMDEINYRRFFDINQIAAIRMENPLTFRETHAFVFSLIREGKVTGLRVDHPDGLLDPADYFRRLQRGCFLSLLAEDPFAENAESEDEPEVLRRYREKVEGNPRFKPFYIVGEKILTKGERMPEDWPIFSTTGYVFMNSVNGIFVDTANGKTMDDIYAKFTKIRTAFQDVVYEKKKLIMQVAMASEVNTLGHYLSSLAGRDRHTRDFTLNSLTAAIVEVIAFFPVYRTYSNGSGVNDTDRKYIELSIAKAKRKNPATSAFIYDFLRDVLLLKYPPDADALLKRDWLSFVMKFQQITGPVMAKGLEDTAFYVYNRLVSLNEVGGSPDRFGTPLETFHGQNIERSKFWPHALVATSTHDAKRSEDIRARINVLSEIPDEWRSRLVKWKRFNKREKAHVEGRAVPEPNEEYLFYQTLLGAWPLTLSGGADYENFKGRIKEYMIKALREAKVTTSWINQNTAYEEAFLSFVGEVMRNSPDNHFLRDFLEFQEGIAEYGMLNSLSQVLLKITSPGVPDFYQGTDMWDLSLVDPDNRRPVEYTTRIAALSEIRRRESEGSLADLAGELLRTKRDGKVKLFLMYKALNYRRDARNLFEEGDYTALEAGGRRTYHVCAFMRRWEESAVLVAAPRFFTRLMRGPEDLPLGREVWDDSFIALPSGSEGQRYRNIFTGETVPVRGEGGMPFLYLHEVFSHFPAALMERSI</sequence>
<dbReference type="AlphaFoldDB" id="A0A953JBE9"/>
<dbReference type="PANTHER" id="PTHR10357:SF216">
    <property type="entry name" value="MALTOOLIGOSYL TREHALOSE SYNTHASE-RELATED"/>
    <property type="match status" value="1"/>
</dbReference>
<dbReference type="SMART" id="SM00642">
    <property type="entry name" value="Aamy"/>
    <property type="match status" value="1"/>
</dbReference>
<reference evidence="2" key="1">
    <citation type="journal article" date="2021" name="bioRxiv">
        <title>Unraveling nitrogen, sulfur and carbon metabolic pathways and microbial community transcriptional responses to substrate deprivation and toxicity stresses in a bioreactor mimicking anoxic brackish coastal sediment conditions.</title>
        <authorList>
            <person name="Martins P.D."/>
            <person name="Echeveste M.J."/>
            <person name="Arshad A."/>
            <person name="Kurth J."/>
            <person name="Ouboter H."/>
            <person name="Jetten M.S.M."/>
            <person name="Welte C.U."/>
        </authorList>
    </citation>
    <scope>NUCLEOTIDE SEQUENCE</scope>
    <source>
        <strain evidence="2">MAG_39</strain>
    </source>
</reference>
<gene>
    <name evidence="2" type="primary">treY</name>
    <name evidence="2" type="ORF">K8I29_09845</name>
</gene>
<proteinExistence type="predicted"/>
<reference evidence="2" key="2">
    <citation type="submission" date="2021-08" db="EMBL/GenBank/DDBJ databases">
        <authorList>
            <person name="Dalcin Martins P."/>
        </authorList>
    </citation>
    <scope>NUCLEOTIDE SEQUENCE</scope>
    <source>
        <strain evidence="2">MAG_39</strain>
    </source>
</reference>
<dbReference type="InterPro" id="IPR006047">
    <property type="entry name" value="GH13_cat_dom"/>
</dbReference>